<dbReference type="PANTHER" id="PTHR42345:SF2">
    <property type="entry name" value="HELICASE-LIKE PROTEIN"/>
    <property type="match status" value="1"/>
</dbReference>
<feature type="region of interest" description="Disordered" evidence="1">
    <location>
        <begin position="508"/>
        <end position="536"/>
    </location>
</feature>
<sequence>MTPLAVPKTIVRIKGDFEVCFEDTVASTNRTDGLLLTRANTTPIPTRRSNGRHLNSNGSPGGSGFPRRDSLIAADHAEPTQPANIQDLLEYRLNVASQSKGTSSGAESSSPDESHLTAKEIKAMLSGAPHFLLEKGKYGRYYPQVIFPWDEQNPVIQHMWDRKPLPHASFTLSTLHAHLPLPEDWAVKGGVPMQTLDWRRCSAAAINRATFDIGVFEVPNMLSNNGKEPGTIGFRNFLELPVADAVKYTGPEKPRNAPYIQQISTMGASGAFDLMEGYSKPYSQCQSGAVYDRHRLICEGPEAWKRIGVRDVSLQSLVERLEHLRKYRHEMLTESSGKTLLDLESPRKLYDDLYTKFLYPRPPSSDSEGHPEGVKAQIKTLALVLATPGAWINFSLPEWRLRAGQVLWEASLHGDGDCMDPGPGNEKVPEDILTKSGMERKWLLIQLLLSAELLLRLDAFVRVDMLHKPHGGHITIQEIRKFDKMREGKLNWDLIVVRRFLNSLTITCAPPQPAPSPNGSRSRASSSKSPEKPHRFGLLDSITRRHTAPVANSHSAWDCQLSSSHVRLQLEGLYVFAENVGWPRLAALKATLEHKLGEPNNPLLPDLVVDDKWGQEKITKEILLAKDDMYTRNPCRRRVKLWGSVDPRSKYLGWISRSWLSGFVIPGEAISHLLMATILENDADALNQLGSIANLYGGFVYCGRSWWSKACVVGRVLSSSTGAKTCMGWISSNVMPRDAITGEKVERGWLELPVEEVPRVSSRPRIRQGAKLAYESTPLGVGKITAESFTLPMDDPEPDAKPGVTIEELTLTADDNGRPEGRGITSAQASISFLIDDAGNGAGSATVRFPLKYNVRFVSAHECCPPLGVASRKGSTRENDESQQPKRPLNKYKRLPGHPLHTSYRYKYVPLSALPTTAAPQAKSQDPEASQSPEIIVVDARGSRERETFVRAWCAAVGCHAIISRSGGTRVSCCIACSIRQARAISAMVVIRVGD</sequence>
<comment type="caution">
    <text evidence="2">The sequence shown here is derived from an EMBL/GenBank/DDBJ whole genome shotgun (WGS) entry which is preliminary data.</text>
</comment>
<dbReference type="GeneID" id="81402083"/>
<protein>
    <submittedName>
        <fullName evidence="2">Uncharacterized protein</fullName>
    </submittedName>
</protein>
<gene>
    <name evidence="2" type="ORF">N7515_002169</name>
</gene>
<organism evidence="2 3">
    <name type="scientific">Penicillium bovifimosum</name>
    <dbReference type="NCBI Taxonomy" id="126998"/>
    <lineage>
        <taxon>Eukaryota</taxon>
        <taxon>Fungi</taxon>
        <taxon>Dikarya</taxon>
        <taxon>Ascomycota</taxon>
        <taxon>Pezizomycotina</taxon>
        <taxon>Eurotiomycetes</taxon>
        <taxon>Eurotiomycetidae</taxon>
        <taxon>Eurotiales</taxon>
        <taxon>Aspergillaceae</taxon>
        <taxon>Penicillium</taxon>
    </lineage>
</organism>
<dbReference type="Proteomes" id="UP001149079">
    <property type="component" value="Unassembled WGS sequence"/>
</dbReference>
<proteinExistence type="predicted"/>
<keyword evidence="3" id="KW-1185">Reference proteome</keyword>
<feature type="compositionally biased region" description="Polar residues" evidence="1">
    <location>
        <begin position="41"/>
        <end position="54"/>
    </location>
</feature>
<feature type="region of interest" description="Disordered" evidence="1">
    <location>
        <begin position="41"/>
        <end position="69"/>
    </location>
</feature>
<feature type="region of interest" description="Disordered" evidence="1">
    <location>
        <begin position="868"/>
        <end position="894"/>
    </location>
</feature>
<dbReference type="PANTHER" id="PTHR42345">
    <property type="entry name" value="TPR_REGION DOMAIN-CONTAINING PROTEIN"/>
    <property type="match status" value="1"/>
</dbReference>
<name>A0A9W9HB21_9EURO</name>
<evidence type="ECO:0000256" key="1">
    <source>
        <dbReference type="SAM" id="MobiDB-lite"/>
    </source>
</evidence>
<reference evidence="2" key="2">
    <citation type="journal article" date="2023" name="IMA Fungus">
        <title>Comparative genomic study of the Penicillium genus elucidates a diverse pangenome and 15 lateral gene transfer events.</title>
        <authorList>
            <person name="Petersen C."/>
            <person name="Sorensen T."/>
            <person name="Nielsen M.R."/>
            <person name="Sondergaard T.E."/>
            <person name="Sorensen J.L."/>
            <person name="Fitzpatrick D.A."/>
            <person name="Frisvad J.C."/>
            <person name="Nielsen K.L."/>
        </authorList>
    </citation>
    <scope>NUCLEOTIDE SEQUENCE</scope>
    <source>
        <strain evidence="2">IBT 22155</strain>
    </source>
</reference>
<feature type="compositionally biased region" description="Low complexity" evidence="1">
    <location>
        <begin position="517"/>
        <end position="528"/>
    </location>
</feature>
<accession>A0A9W9HB21</accession>
<reference evidence="2" key="1">
    <citation type="submission" date="2022-11" db="EMBL/GenBank/DDBJ databases">
        <authorList>
            <person name="Petersen C."/>
        </authorList>
    </citation>
    <scope>NUCLEOTIDE SEQUENCE</scope>
    <source>
        <strain evidence="2">IBT 22155</strain>
    </source>
</reference>
<dbReference type="OrthoDB" id="20872at2759"/>
<dbReference type="EMBL" id="JAPQKL010000002">
    <property type="protein sequence ID" value="KAJ5143382.1"/>
    <property type="molecule type" value="Genomic_DNA"/>
</dbReference>
<dbReference type="RefSeq" id="XP_056525026.1">
    <property type="nucleotide sequence ID" value="XM_056662913.1"/>
</dbReference>
<evidence type="ECO:0000313" key="2">
    <source>
        <dbReference type="EMBL" id="KAJ5143382.1"/>
    </source>
</evidence>
<evidence type="ECO:0000313" key="3">
    <source>
        <dbReference type="Proteomes" id="UP001149079"/>
    </source>
</evidence>
<feature type="compositionally biased region" description="Basic and acidic residues" evidence="1">
    <location>
        <begin position="875"/>
        <end position="884"/>
    </location>
</feature>
<dbReference type="AlphaFoldDB" id="A0A9W9HB21"/>